<name>A0ABX0ILA9_9FLAO</name>
<dbReference type="InterPro" id="IPR058058">
    <property type="entry name" value="CBU_0592-like"/>
</dbReference>
<evidence type="ECO:0000259" key="2">
    <source>
        <dbReference type="Pfam" id="PF26604"/>
    </source>
</evidence>
<reference evidence="3" key="1">
    <citation type="submission" date="2019-05" db="EMBL/GenBank/DDBJ databases">
        <authorList>
            <person name="Lianzixin W."/>
        </authorList>
    </citation>
    <scope>NUCLEOTIDE SEQUENCE</scope>
    <source>
        <strain evidence="3">EC11</strain>
    </source>
</reference>
<accession>A0ABX0ILA9</accession>
<feature type="domain" description="CBU-0592-like" evidence="2">
    <location>
        <begin position="5"/>
        <end position="77"/>
    </location>
</feature>
<keyword evidence="1" id="KW-0812">Transmembrane</keyword>
<comment type="caution">
    <text evidence="3">The sequence shown here is derived from an EMBL/GenBank/DDBJ whole genome shotgun (WGS) entry which is preliminary data.</text>
</comment>
<protein>
    <recommendedName>
        <fullName evidence="2">CBU-0592-like domain-containing protein</fullName>
    </recommendedName>
</protein>
<reference evidence="3" key="2">
    <citation type="submission" date="2020-02" db="EMBL/GenBank/DDBJ databases">
        <title>Flavobacterium profundi sp. nov., isolated from a deep-sea seamount.</title>
        <authorList>
            <person name="Zhang D.-C."/>
        </authorList>
    </citation>
    <scope>NUCLEOTIDE SEQUENCE</scope>
    <source>
        <strain evidence="3">EC11</strain>
    </source>
</reference>
<feature type="transmembrane region" description="Helical" evidence="1">
    <location>
        <begin position="58"/>
        <end position="76"/>
    </location>
</feature>
<feature type="transmembrane region" description="Helical" evidence="1">
    <location>
        <begin position="6"/>
        <end position="23"/>
    </location>
</feature>
<feature type="transmembrane region" description="Helical" evidence="1">
    <location>
        <begin position="35"/>
        <end position="52"/>
    </location>
</feature>
<keyword evidence="4" id="KW-1185">Reference proteome</keyword>
<organism evidence="3 4">
    <name type="scientific">Flavobacterium jejuense</name>
    <dbReference type="NCBI Taxonomy" id="1544455"/>
    <lineage>
        <taxon>Bacteria</taxon>
        <taxon>Pseudomonadati</taxon>
        <taxon>Bacteroidota</taxon>
        <taxon>Flavobacteriia</taxon>
        <taxon>Flavobacteriales</taxon>
        <taxon>Flavobacteriaceae</taxon>
        <taxon>Flavobacterium</taxon>
    </lineage>
</organism>
<gene>
    <name evidence="3" type="ORF">FIA58_002825</name>
</gene>
<keyword evidence="1" id="KW-0472">Membrane</keyword>
<proteinExistence type="predicted"/>
<dbReference type="RefSeq" id="WP_140959850.1">
    <property type="nucleotide sequence ID" value="NZ_VEVQ02000002.1"/>
</dbReference>
<dbReference type="Proteomes" id="UP000817854">
    <property type="component" value="Unassembled WGS sequence"/>
</dbReference>
<evidence type="ECO:0000256" key="1">
    <source>
        <dbReference type="SAM" id="Phobius"/>
    </source>
</evidence>
<dbReference type="NCBIfam" id="NF047864">
    <property type="entry name" value="CBU_0592_membra"/>
    <property type="match status" value="1"/>
</dbReference>
<keyword evidence="1" id="KW-1133">Transmembrane helix</keyword>
<dbReference type="Pfam" id="PF26604">
    <property type="entry name" value="CBU_0592"/>
    <property type="match status" value="1"/>
</dbReference>
<evidence type="ECO:0000313" key="3">
    <source>
        <dbReference type="EMBL" id="NHN24599.1"/>
    </source>
</evidence>
<sequence>MTQTDWIGFIGVTILLIAYFLNLRNILKKESVTYLLLNFIGAGLACLASVLLNYLPFIILEASWTLVSAIGIFNYFNRLNKFKK</sequence>
<dbReference type="EMBL" id="VEVQ02000002">
    <property type="protein sequence ID" value="NHN24599.1"/>
    <property type="molecule type" value="Genomic_DNA"/>
</dbReference>
<evidence type="ECO:0000313" key="4">
    <source>
        <dbReference type="Proteomes" id="UP000817854"/>
    </source>
</evidence>